<protein>
    <submittedName>
        <fullName evidence="1">DNA primase</fullName>
    </submittedName>
</protein>
<dbReference type="GO" id="GO:0006260">
    <property type="term" value="P:DNA replication"/>
    <property type="evidence" value="ECO:0007669"/>
    <property type="project" value="InterPro"/>
</dbReference>
<organism evidence="1 2">
    <name type="scientific">Caloranaerobacter azorensis DSM 13643</name>
    <dbReference type="NCBI Taxonomy" id="1121264"/>
    <lineage>
        <taxon>Bacteria</taxon>
        <taxon>Bacillati</taxon>
        <taxon>Bacillota</taxon>
        <taxon>Tissierellia</taxon>
        <taxon>Tissierellales</taxon>
        <taxon>Thermohalobacteraceae</taxon>
        <taxon>Caloranaerobacter</taxon>
    </lineage>
</organism>
<dbReference type="GO" id="GO:0008270">
    <property type="term" value="F:zinc ion binding"/>
    <property type="evidence" value="ECO:0007669"/>
    <property type="project" value="InterPro"/>
</dbReference>
<keyword evidence="2" id="KW-1185">Reference proteome</keyword>
<accession>A0A1M5VPG1</accession>
<dbReference type="Proteomes" id="UP000183967">
    <property type="component" value="Unassembled WGS sequence"/>
</dbReference>
<proteinExistence type="predicted"/>
<dbReference type="Gene3D" id="3.90.580.10">
    <property type="entry name" value="Zinc finger, CHC2-type domain"/>
    <property type="match status" value="1"/>
</dbReference>
<dbReference type="RefSeq" id="WP_207647537.1">
    <property type="nucleotide sequence ID" value="NZ_FQXO01000067.1"/>
</dbReference>
<feature type="non-terminal residue" evidence="1">
    <location>
        <position position="1"/>
    </location>
</feature>
<dbReference type="InterPro" id="IPR036977">
    <property type="entry name" value="DNA_primase_Znf_CHC2"/>
</dbReference>
<name>A0A1M5VPG1_9FIRM</name>
<sequence length="540" mass="64195">GVVPMCRKFTFGLVKGRDMLEVLNSANIYENISGLDYLFWQYNNNCNSKIKNEIEYCFKTYAADYIIRFGKKYKNKTLAEIDFEDSYYVENFLHKKAEEINIRKIVDYYLKYGRLDRGNLYNKHEIMQYKKLYVLTNEINKQNSHEIAIALYSLYKQKFGVNLFEKCPNCRNAVNKRWQGIIKRDNKNNMYIECKNCGFNIGIITFIEKQMHLERKEAVYKLAQELKIDLNSIAQDKLNCVEIPNKMCSYNNALILQKKELKEISLKEFGLEDCNYFTSFFKRENLEKRDIEEFNIKYAGKNSKNYLKRRVCFPVKDENGRVVGMICKNAITKKVHYYEQIKKLQLSEELSYEDKQKIIDQKVPYVEYVTNEGFDKSFALYNLDKAVKSVENELFICKMPDDVIRLANELGKSNVVGIMQEEISKGQLYLLYKHFKDLRGKMKIYLCYKENSEEEIKRLMNNARKLQELGFKKIYKMMLVETSIFAVLEFAYLRSKKIEIECEKKELVVEDLDLGEIKSIESKNYYIEEEPDFHEWLIPK</sequence>
<dbReference type="GO" id="GO:0003677">
    <property type="term" value="F:DNA binding"/>
    <property type="evidence" value="ECO:0007669"/>
    <property type="project" value="InterPro"/>
</dbReference>
<reference evidence="2" key="1">
    <citation type="submission" date="2016-11" db="EMBL/GenBank/DDBJ databases">
        <authorList>
            <person name="Varghese N."/>
            <person name="Submissions S."/>
        </authorList>
    </citation>
    <scope>NUCLEOTIDE SEQUENCE [LARGE SCALE GENOMIC DNA]</scope>
    <source>
        <strain evidence="2">DSM 13643</strain>
    </source>
</reference>
<dbReference type="EMBL" id="FQXO01000067">
    <property type="protein sequence ID" value="SHH76874.1"/>
    <property type="molecule type" value="Genomic_DNA"/>
</dbReference>
<gene>
    <name evidence="1" type="ORF">SAMN02745135_02034</name>
</gene>
<dbReference type="AlphaFoldDB" id="A0A1M5VPG1"/>
<evidence type="ECO:0000313" key="2">
    <source>
        <dbReference type="Proteomes" id="UP000183967"/>
    </source>
</evidence>
<evidence type="ECO:0000313" key="1">
    <source>
        <dbReference type="EMBL" id="SHH76874.1"/>
    </source>
</evidence>
<dbReference type="SUPFAM" id="SSF56731">
    <property type="entry name" value="DNA primase core"/>
    <property type="match status" value="1"/>
</dbReference>